<proteinExistence type="predicted"/>
<dbReference type="EMBL" id="JACOII010000053">
    <property type="protein sequence ID" value="MBI6550110.1"/>
    <property type="molecule type" value="Genomic_DNA"/>
</dbReference>
<dbReference type="SUPFAM" id="SSF53098">
    <property type="entry name" value="Ribonuclease H-like"/>
    <property type="match status" value="1"/>
</dbReference>
<evidence type="ECO:0000313" key="2">
    <source>
        <dbReference type="EMBL" id="MBI6550110.1"/>
    </source>
</evidence>
<comment type="caution">
    <text evidence="2">The sequence shown here is derived from an EMBL/GenBank/DDBJ whole genome shotgun (WGS) entry which is preliminary data.</text>
</comment>
<evidence type="ECO:0000259" key="1">
    <source>
        <dbReference type="Pfam" id="PF13683"/>
    </source>
</evidence>
<sequence length="90" mass="10759">MERIFRSLKSEWIPQEGYEDMLSAIKDITKWMIYYNWRRPHSHNDRMPPAIYGAQIKKAKSVLNFLTTTWYSGRYRMLSRGLCCEHIATA</sequence>
<keyword evidence="3" id="KW-1185">Reference proteome</keyword>
<name>A0ABS0UBQ7_9GAMM</name>
<organism evidence="2 3">
    <name type="scientific">Xenorhabdus lircayensis</name>
    <dbReference type="NCBI Taxonomy" id="2763499"/>
    <lineage>
        <taxon>Bacteria</taxon>
        <taxon>Pseudomonadati</taxon>
        <taxon>Pseudomonadota</taxon>
        <taxon>Gammaproteobacteria</taxon>
        <taxon>Enterobacterales</taxon>
        <taxon>Morganellaceae</taxon>
        <taxon>Xenorhabdus</taxon>
    </lineage>
</organism>
<dbReference type="Pfam" id="PF13683">
    <property type="entry name" value="rve_3"/>
    <property type="match status" value="1"/>
</dbReference>
<accession>A0ABS0UBQ7</accession>
<reference evidence="2 3" key="1">
    <citation type="submission" date="2020-08" db="EMBL/GenBank/DDBJ databases">
        <title>Description of Xenorhabdus lircayensis sp. nov., the symbiotic bacterium associated with the entomopathogenic nematode Steirnernema unicornum.</title>
        <authorList>
            <person name="Castaneda-Alvarez C."/>
            <person name="Prodan S."/>
            <person name="Zamorano A."/>
            <person name="San-Blas E."/>
            <person name="Aballay E."/>
        </authorList>
    </citation>
    <scope>NUCLEOTIDE SEQUENCE [LARGE SCALE GENOMIC DNA]</scope>
    <source>
        <strain evidence="2 3">VLS</strain>
    </source>
</reference>
<protein>
    <submittedName>
        <fullName evidence="2">Transposase</fullName>
    </submittedName>
</protein>
<gene>
    <name evidence="2" type="ORF">H8A87_15695</name>
</gene>
<dbReference type="InterPro" id="IPR012337">
    <property type="entry name" value="RNaseH-like_sf"/>
</dbReference>
<feature type="domain" description="Integrase catalytic" evidence="1">
    <location>
        <begin position="1"/>
        <end position="49"/>
    </location>
</feature>
<dbReference type="InterPro" id="IPR001584">
    <property type="entry name" value="Integrase_cat-core"/>
</dbReference>
<evidence type="ECO:0000313" key="3">
    <source>
        <dbReference type="Proteomes" id="UP000696184"/>
    </source>
</evidence>
<dbReference type="Proteomes" id="UP000696184">
    <property type="component" value="Unassembled WGS sequence"/>
</dbReference>